<dbReference type="RefSeq" id="WP_235293099.1">
    <property type="nucleotide sequence ID" value="NZ_BSOH01000005.1"/>
</dbReference>
<feature type="domain" description="Outer membrane protein beta-barrel" evidence="1">
    <location>
        <begin position="31"/>
        <end position="174"/>
    </location>
</feature>
<proteinExistence type="predicted"/>
<evidence type="ECO:0000259" key="1">
    <source>
        <dbReference type="Pfam" id="PF13568"/>
    </source>
</evidence>
<protein>
    <recommendedName>
        <fullName evidence="1">Outer membrane protein beta-barrel domain-containing protein</fullName>
    </recommendedName>
</protein>
<evidence type="ECO:0000313" key="3">
    <source>
        <dbReference type="Proteomes" id="UP001156666"/>
    </source>
</evidence>
<dbReference type="Pfam" id="PF13568">
    <property type="entry name" value="OMP_b-brl_2"/>
    <property type="match status" value="1"/>
</dbReference>
<name>A0AA37SKH2_9BACT</name>
<dbReference type="EMBL" id="BSOH01000005">
    <property type="protein sequence ID" value="GLR16298.1"/>
    <property type="molecule type" value="Genomic_DNA"/>
</dbReference>
<sequence>MKLKNILLGLALVFTVQGLSAQKVYLWLDAGVKGSYGPNMMVNADILNGFNYTPKINGSYSFGAKFGFNFGEYYALTVDGMYSQFKQQFTYKPDLSTQTAINEYRWSSIDLYPLLRYNRSINYVEIGPRISWLRNARQANNTSGFTDVTGDFNDISYSAILGFGWYAAGDDAFTAIIGVRLGYDLQDFVSEAGHANNQVDLGLVEGDASTNPAFVQLVFELNWGLGYYAKTVCGGRARFFRF</sequence>
<dbReference type="Proteomes" id="UP001156666">
    <property type="component" value="Unassembled WGS sequence"/>
</dbReference>
<reference evidence="2" key="2">
    <citation type="submission" date="2023-01" db="EMBL/GenBank/DDBJ databases">
        <title>Draft genome sequence of Portibacter lacus strain NBRC 108769.</title>
        <authorList>
            <person name="Sun Q."/>
            <person name="Mori K."/>
        </authorList>
    </citation>
    <scope>NUCLEOTIDE SEQUENCE</scope>
    <source>
        <strain evidence="2">NBRC 108769</strain>
    </source>
</reference>
<evidence type="ECO:0000313" key="2">
    <source>
        <dbReference type="EMBL" id="GLR16298.1"/>
    </source>
</evidence>
<dbReference type="InterPro" id="IPR025665">
    <property type="entry name" value="Beta-barrel_OMP_2"/>
</dbReference>
<comment type="caution">
    <text evidence="2">The sequence shown here is derived from an EMBL/GenBank/DDBJ whole genome shotgun (WGS) entry which is preliminary data.</text>
</comment>
<keyword evidence="3" id="KW-1185">Reference proteome</keyword>
<accession>A0AA37SKH2</accession>
<organism evidence="2 3">
    <name type="scientific">Portibacter lacus</name>
    <dbReference type="NCBI Taxonomy" id="1099794"/>
    <lineage>
        <taxon>Bacteria</taxon>
        <taxon>Pseudomonadati</taxon>
        <taxon>Bacteroidota</taxon>
        <taxon>Saprospiria</taxon>
        <taxon>Saprospirales</taxon>
        <taxon>Haliscomenobacteraceae</taxon>
        <taxon>Portibacter</taxon>
    </lineage>
</organism>
<dbReference type="AlphaFoldDB" id="A0AA37SKH2"/>
<reference evidence="2" key="1">
    <citation type="journal article" date="2014" name="Int. J. Syst. Evol. Microbiol.">
        <title>Complete genome sequence of Corynebacterium casei LMG S-19264T (=DSM 44701T), isolated from a smear-ripened cheese.</title>
        <authorList>
            <consortium name="US DOE Joint Genome Institute (JGI-PGF)"/>
            <person name="Walter F."/>
            <person name="Albersmeier A."/>
            <person name="Kalinowski J."/>
            <person name="Ruckert C."/>
        </authorList>
    </citation>
    <scope>NUCLEOTIDE SEQUENCE</scope>
    <source>
        <strain evidence="2">NBRC 108769</strain>
    </source>
</reference>
<gene>
    <name evidence="2" type="ORF">GCM10007940_09130</name>
</gene>